<dbReference type="Proteomes" id="UP000051794">
    <property type="component" value="Unassembled WGS sequence"/>
</dbReference>
<organism evidence="2 3">
    <name type="scientific">Apilactobacillus kunkeei DSM 12361 = ATCC 700308</name>
    <dbReference type="NCBI Taxonomy" id="1423768"/>
    <lineage>
        <taxon>Bacteria</taxon>
        <taxon>Bacillati</taxon>
        <taxon>Bacillota</taxon>
        <taxon>Bacilli</taxon>
        <taxon>Lactobacillales</taxon>
        <taxon>Lactobacillaceae</taxon>
        <taxon>Apilactobacillus</taxon>
    </lineage>
</organism>
<dbReference type="Gene3D" id="1.10.10.2840">
    <property type="entry name" value="PucR C-terminal helix-turn-helix domain"/>
    <property type="match status" value="1"/>
</dbReference>
<dbReference type="PATRIC" id="fig|1423768.4.peg.1235"/>
<gene>
    <name evidence="2" type="ORF">FD43_GL001223</name>
</gene>
<dbReference type="GeneID" id="66349530"/>
<accession>A0A0R1FY16</accession>
<evidence type="ECO:0000313" key="2">
    <source>
        <dbReference type="EMBL" id="KRK23882.1"/>
    </source>
</evidence>
<dbReference type="Pfam" id="PF13556">
    <property type="entry name" value="HTH_30"/>
    <property type="match status" value="1"/>
</dbReference>
<evidence type="ECO:0000259" key="1">
    <source>
        <dbReference type="Pfam" id="PF13556"/>
    </source>
</evidence>
<protein>
    <recommendedName>
        <fullName evidence="1">PucR C-terminal helix-turn-helix domain-containing protein</fullName>
    </recommendedName>
</protein>
<reference evidence="2 3" key="1">
    <citation type="journal article" date="2015" name="Genome Announc.">
        <title>Expanding the biotechnology potential of lactobacilli through comparative genomics of 213 strains and associated genera.</title>
        <authorList>
            <person name="Sun Z."/>
            <person name="Harris H.M."/>
            <person name="McCann A."/>
            <person name="Guo C."/>
            <person name="Argimon S."/>
            <person name="Zhang W."/>
            <person name="Yang X."/>
            <person name="Jeffery I.B."/>
            <person name="Cooney J.C."/>
            <person name="Kagawa T.F."/>
            <person name="Liu W."/>
            <person name="Song Y."/>
            <person name="Salvetti E."/>
            <person name="Wrobel A."/>
            <person name="Rasinkangas P."/>
            <person name="Parkhill J."/>
            <person name="Rea M.C."/>
            <person name="O'Sullivan O."/>
            <person name="Ritari J."/>
            <person name="Douillard F.P."/>
            <person name="Paul Ross R."/>
            <person name="Yang R."/>
            <person name="Briner A.E."/>
            <person name="Felis G.E."/>
            <person name="de Vos W.M."/>
            <person name="Barrangou R."/>
            <person name="Klaenhammer T.R."/>
            <person name="Caufield P.W."/>
            <person name="Cui Y."/>
            <person name="Zhang H."/>
            <person name="O'Toole P.W."/>
        </authorList>
    </citation>
    <scope>NUCLEOTIDE SEQUENCE [LARGE SCALE GENOMIC DNA]</scope>
    <source>
        <strain evidence="2 3">DSM 12361</strain>
    </source>
</reference>
<proteinExistence type="predicted"/>
<name>A0A0R1FY16_9LACO</name>
<dbReference type="EMBL" id="AZCK01000005">
    <property type="protein sequence ID" value="KRK23882.1"/>
    <property type="molecule type" value="Genomic_DNA"/>
</dbReference>
<dbReference type="InterPro" id="IPR025736">
    <property type="entry name" value="PucR_C-HTH_dom"/>
</dbReference>
<dbReference type="InterPro" id="IPR051448">
    <property type="entry name" value="CdaR-like_regulators"/>
</dbReference>
<dbReference type="AlphaFoldDB" id="A0A0R1FY16"/>
<dbReference type="InterPro" id="IPR042070">
    <property type="entry name" value="PucR_C-HTH_sf"/>
</dbReference>
<evidence type="ECO:0000313" key="3">
    <source>
        <dbReference type="Proteomes" id="UP000051794"/>
    </source>
</evidence>
<feature type="domain" description="PucR C-terminal helix-turn-helix" evidence="1">
    <location>
        <begin position="334"/>
        <end position="391"/>
    </location>
</feature>
<dbReference type="RefSeq" id="WP_054450861.1">
    <property type="nucleotide sequence ID" value="NZ_AZCK01000005.1"/>
</dbReference>
<dbReference type="PANTHER" id="PTHR33744">
    <property type="entry name" value="CARBOHYDRATE DIACID REGULATOR"/>
    <property type="match status" value="1"/>
</dbReference>
<comment type="caution">
    <text evidence="2">The sequence shown here is derived from an EMBL/GenBank/DDBJ whole genome shotgun (WGS) entry which is preliminary data.</text>
</comment>
<sequence length="397" mass="46339">MPSNSEAEQLKKIMNDTLDISKYILASKDDDEILTHIANLINSNAYIMDVFGRLRSYSDNAKMDASLFESVNHDLKLIELTEPVTFLDKYSIYPLKTMDKFTRRFVVFSMKMPKDLSNQLLIENMVNLLSLENMQVSINLNQVRQRRNELFNSILTQNLPENAFEDTLKLNGLDSNSMYKAFEIDEINSVDTGHHQEDMHRVNDYIYWYFEKLQIPIILISWHFKPFILVKTKKNLLPLLNELSKFIHENFVESKTQIGYTDDAKPLIQFKKLLREADEALDVAKRENILKPNKFIPQQVEDILSLVPKKEADMFVDAILGPVLNLKEDEKDELIELLSYYYADNQSISMAANDLFIHRNTAVYRLKKLEKLLNMSLNDVSDSEQLRMATKLYLIHH</sequence>